<dbReference type="Gene3D" id="1.10.2010.10">
    <property type="entry name" value="Crustacean CHH/MIH/GIH neurohormone"/>
    <property type="match status" value="1"/>
</dbReference>
<dbReference type="InterPro" id="IPR035957">
    <property type="entry name" value="Crust_neurohorm_sf"/>
</dbReference>
<comment type="caution">
    <text evidence="2">The sequence shown here is derived from an EMBL/GenBank/DDBJ whole genome shotgun (WGS) entry which is preliminary data.</text>
</comment>
<evidence type="ECO:0000313" key="2">
    <source>
        <dbReference type="EMBL" id="KAG7160036.1"/>
    </source>
</evidence>
<evidence type="ECO:0000256" key="1">
    <source>
        <dbReference type="ARBA" id="ARBA00005447"/>
    </source>
</evidence>
<accession>A0A8J5JM08</accession>
<protein>
    <submittedName>
        <fullName evidence="2">Putative ion transport protein-like</fullName>
    </submittedName>
</protein>
<proteinExistence type="inferred from homology"/>
<evidence type="ECO:0000313" key="3">
    <source>
        <dbReference type="Proteomes" id="UP000747542"/>
    </source>
</evidence>
<gene>
    <name evidence="2" type="ORF">Hamer_G017489</name>
</gene>
<dbReference type="AlphaFoldDB" id="A0A8J5JM08"/>
<comment type="similarity">
    <text evidence="1">Belongs to the arthropod CHH/MIH/GIH/VIH hormone family.</text>
</comment>
<keyword evidence="3" id="KW-1185">Reference proteome</keyword>
<dbReference type="Proteomes" id="UP000747542">
    <property type="component" value="Unassembled WGS sequence"/>
</dbReference>
<dbReference type="EMBL" id="JAHLQT010031743">
    <property type="protein sequence ID" value="KAG7160036.1"/>
    <property type="molecule type" value="Genomic_DNA"/>
</dbReference>
<name>A0A8J5JM08_HOMAM</name>
<reference evidence="2" key="1">
    <citation type="journal article" date="2021" name="Sci. Adv.">
        <title>The American lobster genome reveals insights on longevity, neural, and immune adaptations.</title>
        <authorList>
            <person name="Polinski J.M."/>
            <person name="Zimin A.V."/>
            <person name="Clark K.F."/>
            <person name="Kohn A.B."/>
            <person name="Sadowski N."/>
            <person name="Timp W."/>
            <person name="Ptitsyn A."/>
            <person name="Khanna P."/>
            <person name="Romanova D.Y."/>
            <person name="Williams P."/>
            <person name="Greenwood S.J."/>
            <person name="Moroz L.L."/>
            <person name="Walt D.R."/>
            <person name="Bodnar A.G."/>
        </authorList>
    </citation>
    <scope>NUCLEOTIDE SEQUENCE</scope>
    <source>
        <strain evidence="2">GMGI-L3</strain>
    </source>
</reference>
<feature type="non-terminal residue" evidence="2">
    <location>
        <position position="57"/>
    </location>
</feature>
<organism evidence="2 3">
    <name type="scientific">Homarus americanus</name>
    <name type="common">American lobster</name>
    <dbReference type="NCBI Taxonomy" id="6706"/>
    <lineage>
        <taxon>Eukaryota</taxon>
        <taxon>Metazoa</taxon>
        <taxon>Ecdysozoa</taxon>
        <taxon>Arthropoda</taxon>
        <taxon>Crustacea</taxon>
        <taxon>Multicrustacea</taxon>
        <taxon>Malacostraca</taxon>
        <taxon>Eumalacostraca</taxon>
        <taxon>Eucarida</taxon>
        <taxon>Decapoda</taxon>
        <taxon>Pleocyemata</taxon>
        <taxon>Astacidea</taxon>
        <taxon>Nephropoidea</taxon>
        <taxon>Nephropidae</taxon>
        <taxon>Homarus</taxon>
    </lineage>
</organism>
<sequence>GQRWAGHACGSSSWLDWSVLKDCFDNEWFPKCVTYIEHDHLLEEYKKMKEYLNLRDL</sequence>
<dbReference type="SUPFAM" id="SSF81778">
    <property type="entry name" value="Crustacean CHH/MIH/GIH neurohormone"/>
    <property type="match status" value="1"/>
</dbReference>